<dbReference type="EMBL" id="JAUEDM010000006">
    <property type="protein sequence ID" value="KAK3314576.1"/>
    <property type="molecule type" value="Genomic_DNA"/>
</dbReference>
<dbReference type="PANTHER" id="PTHR33099:SF7">
    <property type="entry name" value="MYND-TYPE DOMAIN-CONTAINING PROTEIN"/>
    <property type="match status" value="1"/>
</dbReference>
<protein>
    <recommendedName>
        <fullName evidence="4">Prolyl 4-hydroxylase alpha subunit Fe(2+) 2OG dioxygenase domain-containing protein</fullName>
    </recommendedName>
</protein>
<comment type="caution">
    <text evidence="2">The sequence shown here is derived from an EMBL/GenBank/DDBJ whole genome shotgun (WGS) entry which is preliminary data.</text>
</comment>
<evidence type="ECO:0000256" key="1">
    <source>
        <dbReference type="SAM" id="MobiDB-lite"/>
    </source>
</evidence>
<gene>
    <name evidence="2" type="ORF">B0H66DRAFT_593286</name>
</gene>
<accession>A0AAE0HXF0</accession>
<reference evidence="2" key="1">
    <citation type="journal article" date="2023" name="Mol. Phylogenet. Evol.">
        <title>Genome-scale phylogeny and comparative genomics of the fungal order Sordariales.</title>
        <authorList>
            <person name="Hensen N."/>
            <person name="Bonometti L."/>
            <person name="Westerberg I."/>
            <person name="Brannstrom I.O."/>
            <person name="Guillou S."/>
            <person name="Cros-Aarteil S."/>
            <person name="Calhoun S."/>
            <person name="Haridas S."/>
            <person name="Kuo A."/>
            <person name="Mondo S."/>
            <person name="Pangilinan J."/>
            <person name="Riley R."/>
            <person name="LaButti K."/>
            <person name="Andreopoulos B."/>
            <person name="Lipzen A."/>
            <person name="Chen C."/>
            <person name="Yan M."/>
            <person name="Daum C."/>
            <person name="Ng V."/>
            <person name="Clum A."/>
            <person name="Steindorff A."/>
            <person name="Ohm R.A."/>
            <person name="Martin F."/>
            <person name="Silar P."/>
            <person name="Natvig D.O."/>
            <person name="Lalanne C."/>
            <person name="Gautier V."/>
            <person name="Ament-Velasquez S.L."/>
            <person name="Kruys A."/>
            <person name="Hutchinson M.I."/>
            <person name="Powell A.J."/>
            <person name="Barry K."/>
            <person name="Miller A.N."/>
            <person name="Grigoriev I.V."/>
            <person name="Debuchy R."/>
            <person name="Gladieux P."/>
            <person name="Hiltunen Thoren M."/>
            <person name="Johannesson H."/>
        </authorList>
    </citation>
    <scope>NUCLEOTIDE SEQUENCE</scope>
    <source>
        <strain evidence="2">CBS 118394</strain>
    </source>
</reference>
<evidence type="ECO:0000313" key="2">
    <source>
        <dbReference type="EMBL" id="KAK3314576.1"/>
    </source>
</evidence>
<organism evidence="2 3">
    <name type="scientific">Apodospora peruviana</name>
    <dbReference type="NCBI Taxonomy" id="516989"/>
    <lineage>
        <taxon>Eukaryota</taxon>
        <taxon>Fungi</taxon>
        <taxon>Dikarya</taxon>
        <taxon>Ascomycota</taxon>
        <taxon>Pezizomycotina</taxon>
        <taxon>Sordariomycetes</taxon>
        <taxon>Sordariomycetidae</taxon>
        <taxon>Sordariales</taxon>
        <taxon>Lasiosphaeriaceae</taxon>
        <taxon>Apodospora</taxon>
    </lineage>
</organism>
<proteinExistence type="predicted"/>
<feature type="region of interest" description="Disordered" evidence="1">
    <location>
        <begin position="952"/>
        <end position="971"/>
    </location>
</feature>
<evidence type="ECO:0000313" key="3">
    <source>
        <dbReference type="Proteomes" id="UP001283341"/>
    </source>
</evidence>
<dbReference type="Gene3D" id="2.60.120.620">
    <property type="entry name" value="q2cbj1_9rhob like domain"/>
    <property type="match status" value="1"/>
</dbReference>
<dbReference type="Proteomes" id="UP001283341">
    <property type="component" value="Unassembled WGS sequence"/>
</dbReference>
<dbReference type="AlphaFoldDB" id="A0AAE0HXF0"/>
<sequence length="971" mass="107634">MADADKPDCMSIDPSAWKPTEPVVWKDALVRYLANITSAGDFAVSNHHTIFADPGLKIGGDRRIFLPLHPTDAEAIQSMAKKAANETWELQPGQFRCLNPEWEPFLYEHVLPRVAEGLGMVDDICLRPVNLLLFGKGSFFKPHNDDSSDESNETEAEQDILGTLVISLPSYHRGGAVHLSFKSETRTFATDTSFPWALQALAWFPDVSHEVAELTDGCRLVLTYKLAAHGHGGPDQPHKQSAQFYRRQVDGLRTILAGWEASSGVSTEEPLCYPIDPVPPNEPLLIGTMKGYNRAVCQSLRDACSSPDSNVFVFLAHMTHLVNHQVLPDGSKFAEEHTFCEEVYRCDRAGVRVASQLPGGIETLLVKEPRVEKYTDGGDHWLCKNTWEVRYQYTVAMLVHRKGLGLFAQARHCCSGEIEASVAMLDEMLLRNHWDVPTVHAAAQVFARATQKGQRMTPTTVQIVLSWVLFTRTTTTAAAEREDTIFDDLYQGVLRCSLQRLDTQDVALGMIGLSLRQLCTHAGALNSQTIKWENLFECFASVCSLSAWQLIVDKFPKYLEGGGLPTGLLQDLQTSFKAWAQARMDTKFMSHHIGDDRHYEGDCGDDYSFIIKSIESRPADSEWIMTRLLPALASERCNPALLHRVLDAFWQSDEHFALAKLAYEYIIPRASSRLTIDSFEALLSTCGSNHPGSHLYDRAMFPVLLDRCLSLQPTGELLAAHLLEAISQTVKDCVEGEVEDPGEILSATCVPVALVLKKHGFAVAGALASGSALADAANRYFTAVIRDYLCEQREWTADLDWAHKVDPVLHSCDLSKKCGPCSELREFVGHSDARTWVYTAAEQDDDASSSLAHIEQVLLSAPGDNWVLVTTIGRNKTLEVVKKGARPLDKAKWYNDEVEALQAKLSALPEADAIKDVTGDAWYHEVIASLESRKAEHYKGLADANATSWRTRVRRKGSYSSSGDGEDEPTG</sequence>
<reference evidence="2" key="2">
    <citation type="submission" date="2023-06" db="EMBL/GenBank/DDBJ databases">
        <authorList>
            <consortium name="Lawrence Berkeley National Laboratory"/>
            <person name="Haridas S."/>
            <person name="Hensen N."/>
            <person name="Bonometti L."/>
            <person name="Westerberg I."/>
            <person name="Brannstrom I.O."/>
            <person name="Guillou S."/>
            <person name="Cros-Aarteil S."/>
            <person name="Calhoun S."/>
            <person name="Kuo A."/>
            <person name="Mondo S."/>
            <person name="Pangilinan J."/>
            <person name="Riley R."/>
            <person name="Labutti K."/>
            <person name="Andreopoulos B."/>
            <person name="Lipzen A."/>
            <person name="Chen C."/>
            <person name="Yanf M."/>
            <person name="Daum C."/>
            <person name="Ng V."/>
            <person name="Clum A."/>
            <person name="Steindorff A."/>
            <person name="Ohm R."/>
            <person name="Martin F."/>
            <person name="Silar P."/>
            <person name="Natvig D."/>
            <person name="Lalanne C."/>
            <person name="Gautier V."/>
            <person name="Ament-Velasquez S.L."/>
            <person name="Kruys A."/>
            <person name="Hutchinson M.I."/>
            <person name="Powell A.J."/>
            <person name="Barry K."/>
            <person name="Miller A.N."/>
            <person name="Grigoriev I.V."/>
            <person name="Debuchy R."/>
            <person name="Gladieux P."/>
            <person name="Thoren M.H."/>
            <person name="Johannesson H."/>
        </authorList>
    </citation>
    <scope>NUCLEOTIDE SEQUENCE</scope>
    <source>
        <strain evidence="2">CBS 118394</strain>
    </source>
</reference>
<keyword evidence="3" id="KW-1185">Reference proteome</keyword>
<name>A0AAE0HXF0_9PEZI</name>
<evidence type="ECO:0008006" key="4">
    <source>
        <dbReference type="Google" id="ProtNLM"/>
    </source>
</evidence>
<dbReference type="PANTHER" id="PTHR33099">
    <property type="entry name" value="FE2OG DIOXYGENASE DOMAIN-CONTAINING PROTEIN"/>
    <property type="match status" value="1"/>
</dbReference>